<comment type="function">
    <text evidence="6">Responsible for synthesis of pseudouridine from uracil.</text>
</comment>
<protein>
    <recommendedName>
        <fullName evidence="6">Pseudouridine synthase</fullName>
        <ecNumber evidence="6">5.4.99.-</ecNumber>
    </recommendedName>
</protein>
<dbReference type="GO" id="GO:0009982">
    <property type="term" value="F:pseudouridine synthase activity"/>
    <property type="evidence" value="ECO:0007669"/>
    <property type="project" value="InterPro"/>
</dbReference>
<dbReference type="PROSITE" id="PS50889">
    <property type="entry name" value="S4"/>
    <property type="match status" value="1"/>
</dbReference>
<dbReference type="PANTHER" id="PTHR21600:SF71">
    <property type="entry name" value="PSEUDOURIDINE SYNTHASE"/>
    <property type="match status" value="1"/>
</dbReference>
<organism evidence="9 10">
    <name type="scientific">Tepidibacillus decaturensis</name>
    <dbReference type="NCBI Taxonomy" id="1413211"/>
    <lineage>
        <taxon>Bacteria</taxon>
        <taxon>Bacillati</taxon>
        <taxon>Bacillota</taxon>
        <taxon>Bacilli</taxon>
        <taxon>Bacillales</taxon>
        <taxon>Bacillaceae</taxon>
        <taxon>Tepidibacillus</taxon>
    </lineage>
</organism>
<dbReference type="PROSITE" id="PS01129">
    <property type="entry name" value="PSI_RLU"/>
    <property type="match status" value="1"/>
</dbReference>
<dbReference type="GO" id="GO:0000455">
    <property type="term" value="P:enzyme-directed rRNA pseudouridine synthesis"/>
    <property type="evidence" value="ECO:0007669"/>
    <property type="project" value="TreeGrafter"/>
</dbReference>
<feature type="active site" evidence="4">
    <location>
        <position position="141"/>
    </location>
</feature>
<dbReference type="InterPro" id="IPR006145">
    <property type="entry name" value="PsdUridine_synth_RsuA/RluA"/>
</dbReference>
<name>A0A135L5C7_9BACI</name>
<evidence type="ECO:0000256" key="6">
    <source>
        <dbReference type="RuleBase" id="RU362028"/>
    </source>
</evidence>
<comment type="similarity">
    <text evidence="2 6">Belongs to the pseudouridine synthase RluA family.</text>
</comment>
<evidence type="ECO:0000256" key="7">
    <source>
        <dbReference type="SAM" id="MobiDB-lite"/>
    </source>
</evidence>
<evidence type="ECO:0000256" key="5">
    <source>
        <dbReference type="PROSITE-ProRule" id="PRU00182"/>
    </source>
</evidence>
<evidence type="ECO:0000256" key="1">
    <source>
        <dbReference type="ARBA" id="ARBA00000073"/>
    </source>
</evidence>
<accession>A0A135L5C7</accession>
<dbReference type="EMBL" id="LSKU01000001">
    <property type="protein sequence ID" value="KXG44043.1"/>
    <property type="molecule type" value="Genomic_DNA"/>
</dbReference>
<dbReference type="InterPro" id="IPR006224">
    <property type="entry name" value="PsdUridine_synth_RluA-like_CS"/>
</dbReference>
<feature type="region of interest" description="Disordered" evidence="7">
    <location>
        <begin position="187"/>
        <end position="206"/>
    </location>
</feature>
<keyword evidence="10" id="KW-1185">Reference proteome</keyword>
<dbReference type="FunFam" id="3.30.2350.10:FF:000005">
    <property type="entry name" value="Pseudouridine synthase"/>
    <property type="match status" value="1"/>
</dbReference>
<evidence type="ECO:0000256" key="3">
    <source>
        <dbReference type="ARBA" id="ARBA00023235"/>
    </source>
</evidence>
<dbReference type="GO" id="GO:0003723">
    <property type="term" value="F:RNA binding"/>
    <property type="evidence" value="ECO:0007669"/>
    <property type="project" value="UniProtKB-KW"/>
</dbReference>
<evidence type="ECO:0000313" key="10">
    <source>
        <dbReference type="Proteomes" id="UP000070352"/>
    </source>
</evidence>
<comment type="caution">
    <text evidence="9">The sequence shown here is derived from an EMBL/GenBank/DDBJ whole genome shotgun (WGS) entry which is preliminary data.</text>
</comment>
<keyword evidence="3 6" id="KW-0413">Isomerase</keyword>
<dbReference type="STRING" id="1413211.U473_08505"/>
<keyword evidence="5" id="KW-0694">RNA-binding</keyword>
<reference evidence="9 10" key="1">
    <citation type="submission" date="2016-02" db="EMBL/GenBank/DDBJ databases">
        <title>Draft Genome for Tepidibacillus decaturensis nov. sp. Strain Z9, an Anaerobic, Moderately Thermophilic and Heterotrophic Bacterium from Deep Subsurface of the Illinois Basin, USA.</title>
        <authorList>
            <person name="Dong Y."/>
            <person name="Chang J.Y."/>
            <person name="Sanford R."/>
            <person name="Fouke B.W."/>
        </authorList>
    </citation>
    <scope>NUCLEOTIDE SEQUENCE [LARGE SCALE GENOMIC DNA]</scope>
    <source>
        <strain evidence="9 10">Z9</strain>
    </source>
</reference>
<dbReference type="Proteomes" id="UP000070352">
    <property type="component" value="Unassembled WGS sequence"/>
</dbReference>
<sequence length="305" mass="34806">MSAIQRKGEWLEFRVSNQEHGKTIEEVCKTNLQISGRMVQKLTHRNGIQLNGKKSFLAYRLKPGDRLQIKVFERENYGLEPEPIPIDILYEDDHVLVVNKQSGISVHPTDPSQKGTLAHAIAFYYQTQGLQTKVRHIHRLDKDTTGAILVAKHALAQAILDEDLRERKIKREYLAIISGIPNPPKGTIDLPIGRDRHHPTRRRVSTGGDTAITHYQVIETFEHASMVKLQLDTGRTHQIRVHLEYIGHPLFGDTLYGGLKKGINRQALHGVKLSFNHPFLHEKIEIEAPIPEDIKNLIRELKNEN</sequence>
<dbReference type="Pfam" id="PF00849">
    <property type="entry name" value="PseudoU_synth_2"/>
    <property type="match status" value="1"/>
</dbReference>
<evidence type="ECO:0000256" key="2">
    <source>
        <dbReference type="ARBA" id="ARBA00010876"/>
    </source>
</evidence>
<gene>
    <name evidence="9" type="ORF">U473_08505</name>
</gene>
<feature type="domain" description="Pseudouridine synthase RsuA/RluA-like" evidence="8">
    <location>
        <begin position="94"/>
        <end position="244"/>
    </location>
</feature>
<feature type="compositionally biased region" description="Basic residues" evidence="7">
    <location>
        <begin position="195"/>
        <end position="204"/>
    </location>
</feature>
<dbReference type="EC" id="5.4.99.-" evidence="6"/>
<dbReference type="InterPro" id="IPR006225">
    <property type="entry name" value="PsdUridine_synth_RluC/D"/>
</dbReference>
<evidence type="ECO:0000313" key="9">
    <source>
        <dbReference type="EMBL" id="KXG44043.1"/>
    </source>
</evidence>
<dbReference type="OrthoDB" id="9807829at2"/>
<dbReference type="RefSeq" id="WP_068725286.1">
    <property type="nucleotide sequence ID" value="NZ_LSKU01000001.1"/>
</dbReference>
<evidence type="ECO:0000256" key="4">
    <source>
        <dbReference type="PIRSR" id="PIRSR606225-1"/>
    </source>
</evidence>
<dbReference type="NCBIfam" id="TIGR00005">
    <property type="entry name" value="rluA_subfam"/>
    <property type="match status" value="1"/>
</dbReference>
<dbReference type="GO" id="GO:0140098">
    <property type="term" value="F:catalytic activity, acting on RNA"/>
    <property type="evidence" value="ECO:0007669"/>
    <property type="project" value="UniProtKB-ARBA"/>
</dbReference>
<proteinExistence type="inferred from homology"/>
<dbReference type="InterPro" id="IPR050188">
    <property type="entry name" value="RluA_PseudoU_synthase"/>
</dbReference>
<evidence type="ECO:0000259" key="8">
    <source>
        <dbReference type="Pfam" id="PF00849"/>
    </source>
</evidence>
<dbReference type="InterPro" id="IPR020103">
    <property type="entry name" value="PsdUridine_synth_cat_dom_sf"/>
</dbReference>
<dbReference type="Gene3D" id="3.30.2350.10">
    <property type="entry name" value="Pseudouridine synthase"/>
    <property type="match status" value="1"/>
</dbReference>
<comment type="catalytic activity">
    <reaction evidence="1 6">
        <text>a uridine in RNA = a pseudouridine in RNA</text>
        <dbReference type="Rhea" id="RHEA:48348"/>
        <dbReference type="Rhea" id="RHEA-COMP:12068"/>
        <dbReference type="Rhea" id="RHEA-COMP:12069"/>
        <dbReference type="ChEBI" id="CHEBI:65314"/>
        <dbReference type="ChEBI" id="CHEBI:65315"/>
    </reaction>
</comment>
<dbReference type="CDD" id="cd02869">
    <property type="entry name" value="PseudoU_synth_RluA_like"/>
    <property type="match status" value="1"/>
</dbReference>
<dbReference type="AlphaFoldDB" id="A0A135L5C7"/>
<dbReference type="PANTHER" id="PTHR21600">
    <property type="entry name" value="MITOCHONDRIAL RNA PSEUDOURIDINE SYNTHASE"/>
    <property type="match status" value="1"/>
</dbReference>
<dbReference type="SUPFAM" id="SSF55120">
    <property type="entry name" value="Pseudouridine synthase"/>
    <property type="match status" value="1"/>
</dbReference>